<dbReference type="GO" id="GO:0000400">
    <property type="term" value="F:four-way junction DNA binding"/>
    <property type="evidence" value="ECO:0007669"/>
    <property type="project" value="TreeGrafter"/>
</dbReference>
<dbReference type="GO" id="GO:0005657">
    <property type="term" value="C:replication fork"/>
    <property type="evidence" value="ECO:0007669"/>
    <property type="project" value="TreeGrafter"/>
</dbReference>
<name>A0AAN7ZLD2_9COLE</name>
<dbReference type="SUPFAM" id="SSF52540">
    <property type="entry name" value="P-loop containing nucleoside triphosphate hydrolases"/>
    <property type="match status" value="1"/>
</dbReference>
<dbReference type="GO" id="GO:0033065">
    <property type="term" value="C:Rad51C-XRCC3 complex"/>
    <property type="evidence" value="ECO:0007669"/>
    <property type="project" value="TreeGrafter"/>
</dbReference>
<dbReference type="PANTHER" id="PTHR46487:SF1">
    <property type="entry name" value="DNA REPAIR PROTEIN XRCC3"/>
    <property type="match status" value="1"/>
</dbReference>
<comment type="caution">
    <text evidence="2">The sequence shown here is derived from an EMBL/GenBank/DDBJ whole genome shotgun (WGS) entry which is preliminary data.</text>
</comment>
<dbReference type="EMBL" id="JAVRBK010000003">
    <property type="protein sequence ID" value="KAK5646822.1"/>
    <property type="molecule type" value="Genomic_DNA"/>
</dbReference>
<evidence type="ECO:0000313" key="3">
    <source>
        <dbReference type="Proteomes" id="UP001329430"/>
    </source>
</evidence>
<dbReference type="Proteomes" id="UP001329430">
    <property type="component" value="Chromosome 3"/>
</dbReference>
<dbReference type="PANTHER" id="PTHR46487">
    <property type="entry name" value="DNA REPAIR PROTEIN XRCC3"/>
    <property type="match status" value="1"/>
</dbReference>
<dbReference type="GO" id="GO:0090656">
    <property type="term" value="P:t-circle formation"/>
    <property type="evidence" value="ECO:0007669"/>
    <property type="project" value="TreeGrafter"/>
</dbReference>
<gene>
    <name evidence="2" type="ORF">RI129_005286</name>
</gene>
<dbReference type="InterPro" id="IPR013632">
    <property type="entry name" value="Rad51_C"/>
</dbReference>
<dbReference type="InterPro" id="IPR020588">
    <property type="entry name" value="RecA_ATP-bd"/>
</dbReference>
<accession>A0AAN7ZLD2</accession>
<dbReference type="GO" id="GO:0045003">
    <property type="term" value="P:double-strand break repair via synthesis-dependent strand annealing"/>
    <property type="evidence" value="ECO:0007669"/>
    <property type="project" value="TreeGrafter"/>
</dbReference>
<protein>
    <recommendedName>
        <fullName evidence="1">RecA family profile 1 domain-containing protein</fullName>
    </recommendedName>
</protein>
<sequence length="201" mass="22134">MEILKKSISPNLYEKILNSNLNSVSLLLLKSNVYLQQYFDLTSLEVTHLRNALSHSILRRKFTPASDVRSWLRLTTGCQSIDSVTSGGIPVNGITEIVGPSGVGKTQLCLQLAIMVQLPVNLGGLHKGAIYICTEDLFPSKRLHQLATCFSDYNTIMNNVFLEHISDYVSDFCILPTVTIMLLGAIAQVLSNSNTHVIVKA</sequence>
<dbReference type="GO" id="GO:0140664">
    <property type="term" value="F:ATP-dependent DNA damage sensor activity"/>
    <property type="evidence" value="ECO:0007669"/>
    <property type="project" value="InterPro"/>
</dbReference>
<dbReference type="InterPro" id="IPR027417">
    <property type="entry name" value="P-loop_NTPase"/>
</dbReference>
<feature type="domain" description="RecA family profile 1" evidence="1">
    <location>
        <begin position="70"/>
        <end position="201"/>
    </location>
</feature>
<dbReference type="GO" id="GO:0005524">
    <property type="term" value="F:ATP binding"/>
    <property type="evidence" value="ECO:0007669"/>
    <property type="project" value="InterPro"/>
</dbReference>
<dbReference type="GO" id="GO:0000722">
    <property type="term" value="P:telomere maintenance via recombination"/>
    <property type="evidence" value="ECO:0007669"/>
    <property type="project" value="TreeGrafter"/>
</dbReference>
<proteinExistence type="predicted"/>
<dbReference type="GO" id="GO:0071140">
    <property type="term" value="P:resolution of mitotic recombination intermediates"/>
    <property type="evidence" value="ECO:0007669"/>
    <property type="project" value="TreeGrafter"/>
</dbReference>
<dbReference type="PROSITE" id="PS50162">
    <property type="entry name" value="RECA_2"/>
    <property type="match status" value="1"/>
</dbReference>
<dbReference type="AlphaFoldDB" id="A0AAN7ZLD2"/>
<organism evidence="2 3">
    <name type="scientific">Pyrocoelia pectoralis</name>
    <dbReference type="NCBI Taxonomy" id="417401"/>
    <lineage>
        <taxon>Eukaryota</taxon>
        <taxon>Metazoa</taxon>
        <taxon>Ecdysozoa</taxon>
        <taxon>Arthropoda</taxon>
        <taxon>Hexapoda</taxon>
        <taxon>Insecta</taxon>
        <taxon>Pterygota</taxon>
        <taxon>Neoptera</taxon>
        <taxon>Endopterygota</taxon>
        <taxon>Coleoptera</taxon>
        <taxon>Polyphaga</taxon>
        <taxon>Elateriformia</taxon>
        <taxon>Elateroidea</taxon>
        <taxon>Lampyridae</taxon>
        <taxon>Lampyrinae</taxon>
        <taxon>Pyrocoelia</taxon>
    </lineage>
</organism>
<dbReference type="Pfam" id="PF08423">
    <property type="entry name" value="Rad51"/>
    <property type="match status" value="1"/>
</dbReference>
<evidence type="ECO:0000313" key="2">
    <source>
        <dbReference type="EMBL" id="KAK5646822.1"/>
    </source>
</evidence>
<keyword evidence="3" id="KW-1185">Reference proteome</keyword>
<evidence type="ECO:0000259" key="1">
    <source>
        <dbReference type="PROSITE" id="PS50162"/>
    </source>
</evidence>
<dbReference type="Gene3D" id="3.40.50.300">
    <property type="entry name" value="P-loop containing nucleotide triphosphate hydrolases"/>
    <property type="match status" value="1"/>
</dbReference>
<reference evidence="2 3" key="1">
    <citation type="journal article" date="2024" name="Insects">
        <title>An Improved Chromosome-Level Genome Assembly of the Firefly Pyrocoelia pectoralis.</title>
        <authorList>
            <person name="Fu X."/>
            <person name="Meyer-Rochow V.B."/>
            <person name="Ballantyne L."/>
            <person name="Zhu X."/>
        </authorList>
    </citation>
    <scope>NUCLEOTIDE SEQUENCE [LARGE SCALE GENOMIC DNA]</scope>
    <source>
        <strain evidence="2">XCY_ONT2</strain>
    </source>
</reference>